<dbReference type="PANTHER" id="PTHR45138">
    <property type="entry name" value="REGULATORY COMPONENTS OF SENSORY TRANSDUCTION SYSTEM"/>
    <property type="match status" value="1"/>
</dbReference>
<dbReference type="InterPro" id="IPR029787">
    <property type="entry name" value="Nucleotide_cyclase"/>
</dbReference>
<dbReference type="InterPro" id="IPR050469">
    <property type="entry name" value="Diguanylate_Cyclase"/>
</dbReference>
<dbReference type="PANTHER" id="PTHR45138:SF9">
    <property type="entry name" value="DIGUANYLATE CYCLASE DGCM-RELATED"/>
    <property type="match status" value="1"/>
</dbReference>
<feature type="transmembrane region" description="Helical" evidence="3">
    <location>
        <begin position="6"/>
        <end position="28"/>
    </location>
</feature>
<evidence type="ECO:0000259" key="4">
    <source>
        <dbReference type="PROSITE" id="PS50887"/>
    </source>
</evidence>
<feature type="transmembrane region" description="Helical" evidence="3">
    <location>
        <begin position="35"/>
        <end position="56"/>
    </location>
</feature>
<dbReference type="SUPFAM" id="SSF55073">
    <property type="entry name" value="Nucleotide cyclase"/>
    <property type="match status" value="1"/>
</dbReference>
<name>A0ABT9PQV9_9HYPH</name>
<dbReference type="CDD" id="cd01949">
    <property type="entry name" value="GGDEF"/>
    <property type="match status" value="1"/>
</dbReference>
<feature type="transmembrane region" description="Helical" evidence="3">
    <location>
        <begin position="118"/>
        <end position="137"/>
    </location>
</feature>
<dbReference type="Pfam" id="PF00990">
    <property type="entry name" value="GGDEF"/>
    <property type="match status" value="1"/>
</dbReference>
<comment type="catalytic activity">
    <reaction evidence="2">
        <text>2 GTP = 3',3'-c-di-GMP + 2 diphosphate</text>
        <dbReference type="Rhea" id="RHEA:24898"/>
        <dbReference type="ChEBI" id="CHEBI:33019"/>
        <dbReference type="ChEBI" id="CHEBI:37565"/>
        <dbReference type="ChEBI" id="CHEBI:58805"/>
        <dbReference type="EC" id="2.7.7.65"/>
    </reaction>
</comment>
<evidence type="ECO:0000313" key="5">
    <source>
        <dbReference type="EMBL" id="MDP9836079.1"/>
    </source>
</evidence>
<keyword evidence="3" id="KW-0472">Membrane</keyword>
<keyword evidence="6" id="KW-1185">Reference proteome</keyword>
<dbReference type="InterPro" id="IPR043128">
    <property type="entry name" value="Rev_trsase/Diguanyl_cyclase"/>
</dbReference>
<keyword evidence="3" id="KW-0812">Transmembrane</keyword>
<dbReference type="RefSeq" id="WP_306831365.1">
    <property type="nucleotide sequence ID" value="NZ_JAUSRF010000002.1"/>
</dbReference>
<dbReference type="NCBIfam" id="TIGR00254">
    <property type="entry name" value="GGDEF"/>
    <property type="match status" value="1"/>
</dbReference>
<evidence type="ECO:0000256" key="2">
    <source>
        <dbReference type="ARBA" id="ARBA00034247"/>
    </source>
</evidence>
<feature type="transmembrane region" description="Helical" evidence="3">
    <location>
        <begin position="149"/>
        <end position="171"/>
    </location>
</feature>
<dbReference type="EMBL" id="JAUSRF010000002">
    <property type="protein sequence ID" value="MDP9836079.1"/>
    <property type="molecule type" value="Genomic_DNA"/>
</dbReference>
<dbReference type="Gene3D" id="3.30.70.270">
    <property type="match status" value="1"/>
</dbReference>
<evidence type="ECO:0000313" key="6">
    <source>
        <dbReference type="Proteomes" id="UP001241472"/>
    </source>
</evidence>
<feature type="transmembrane region" description="Helical" evidence="3">
    <location>
        <begin position="62"/>
        <end position="82"/>
    </location>
</feature>
<proteinExistence type="predicted"/>
<dbReference type="InterPro" id="IPR000160">
    <property type="entry name" value="GGDEF_dom"/>
</dbReference>
<organism evidence="5 6">
    <name type="scientific">Neorhizobium huautlense</name>
    <dbReference type="NCBI Taxonomy" id="67774"/>
    <lineage>
        <taxon>Bacteria</taxon>
        <taxon>Pseudomonadati</taxon>
        <taxon>Pseudomonadota</taxon>
        <taxon>Alphaproteobacteria</taxon>
        <taxon>Hyphomicrobiales</taxon>
        <taxon>Rhizobiaceae</taxon>
        <taxon>Rhizobium/Agrobacterium group</taxon>
        <taxon>Neorhizobium</taxon>
    </lineage>
</organism>
<evidence type="ECO:0000256" key="1">
    <source>
        <dbReference type="ARBA" id="ARBA00012528"/>
    </source>
</evidence>
<feature type="transmembrane region" description="Helical" evidence="3">
    <location>
        <begin position="191"/>
        <end position="212"/>
    </location>
</feature>
<feature type="transmembrane region" description="Helical" evidence="3">
    <location>
        <begin position="94"/>
        <end position="112"/>
    </location>
</feature>
<dbReference type="EC" id="2.7.7.65" evidence="1"/>
<sequence length="388" mass="41813">MAFDLRTVYAMTALACVIMGAVQLAAFSTNRFGRWLAWWSANNILLGLASCLIVLREIAPDFLSISVGNTLTIVGSAFLVVAIREFAGRRISPLSVVLMAGLPSLPYFLIFTEPSQSMPRIVFLSAVCALFDMAVAWEARRMAREEKLYSAELASGLFALTATLYAARAVMGWWGSLGGGPLFHNGDQMHAALGLVAMLLLTLRCMVIMMMATERTQVQLENAAYHDPLTGVLNRAGMSCAFAALSRRPLAVLLIDVDNFKQLNDSCGHAMGDDVLKAFASAAHDTLQPGDLVARHGGDEFVVVLPDRTLNEAAMLAQDIRSAFAVAMAGMAQACCVRPTLSIGVATGQADAPETLHAILHKADQALYRRKREGRDGVDVFSEELQAA</sequence>
<feature type="domain" description="GGDEF" evidence="4">
    <location>
        <begin position="248"/>
        <end position="383"/>
    </location>
</feature>
<keyword evidence="3" id="KW-1133">Transmembrane helix</keyword>
<accession>A0ABT9PQV9</accession>
<dbReference type="SMART" id="SM00267">
    <property type="entry name" value="GGDEF"/>
    <property type="match status" value="1"/>
</dbReference>
<dbReference type="PROSITE" id="PS50887">
    <property type="entry name" value="GGDEF"/>
    <property type="match status" value="1"/>
</dbReference>
<reference evidence="5 6" key="1">
    <citation type="submission" date="2023-07" db="EMBL/GenBank/DDBJ databases">
        <title>Sorghum-associated microbial communities from plants grown in Nebraska, USA.</title>
        <authorList>
            <person name="Schachtman D."/>
        </authorList>
    </citation>
    <scope>NUCLEOTIDE SEQUENCE [LARGE SCALE GENOMIC DNA]</scope>
    <source>
        <strain evidence="5 6">DS1307</strain>
    </source>
</reference>
<comment type="caution">
    <text evidence="5">The sequence shown here is derived from an EMBL/GenBank/DDBJ whole genome shotgun (WGS) entry which is preliminary data.</text>
</comment>
<protein>
    <recommendedName>
        <fullName evidence="1">diguanylate cyclase</fullName>
        <ecNumber evidence="1">2.7.7.65</ecNumber>
    </recommendedName>
</protein>
<gene>
    <name evidence="5" type="ORF">J2T09_000821</name>
</gene>
<evidence type="ECO:0000256" key="3">
    <source>
        <dbReference type="SAM" id="Phobius"/>
    </source>
</evidence>
<dbReference type="Proteomes" id="UP001241472">
    <property type="component" value="Unassembled WGS sequence"/>
</dbReference>